<reference evidence="1 2" key="1">
    <citation type="submission" date="2018-03" db="EMBL/GenBank/DDBJ databases">
        <title>The ancient ancestry and fast evolution of plastids.</title>
        <authorList>
            <person name="Moore K.R."/>
            <person name="Magnabosco C."/>
            <person name="Momper L."/>
            <person name="Gold D.A."/>
            <person name="Bosak T."/>
            <person name="Fournier G.P."/>
        </authorList>
    </citation>
    <scope>NUCLEOTIDE SEQUENCE [LARGE SCALE GENOMIC DNA]</scope>
    <source>
        <strain evidence="1 2">CCALA 016</strain>
    </source>
</reference>
<keyword evidence="2" id="KW-1185">Reference proteome</keyword>
<sequence length="72" mass="8321">MSRKAQVLRVVFLTEEQLSDEENLLPFKVSSMNGDYLILEGFEKIEQAISLCLSQINTRTAYQLSFEVEFTE</sequence>
<protein>
    <submittedName>
        <fullName evidence="1">Uncharacterized protein</fullName>
    </submittedName>
</protein>
<gene>
    <name evidence="1" type="ORF">C7H19_15275</name>
</gene>
<comment type="caution">
    <text evidence="1">The sequence shown here is derived from an EMBL/GenBank/DDBJ whole genome shotgun (WGS) entry which is preliminary data.</text>
</comment>
<dbReference type="Proteomes" id="UP000239001">
    <property type="component" value="Unassembled WGS sequence"/>
</dbReference>
<dbReference type="AlphaFoldDB" id="A0A2T1LVN6"/>
<accession>A0A2T1LVN6</accession>
<evidence type="ECO:0000313" key="2">
    <source>
        <dbReference type="Proteomes" id="UP000239001"/>
    </source>
</evidence>
<evidence type="ECO:0000313" key="1">
    <source>
        <dbReference type="EMBL" id="PSF35784.1"/>
    </source>
</evidence>
<dbReference type="RefSeq" id="WP_106457749.1">
    <property type="nucleotide sequence ID" value="NZ_PXOH01000017.1"/>
</dbReference>
<dbReference type="EMBL" id="PXOH01000017">
    <property type="protein sequence ID" value="PSF35784.1"/>
    <property type="molecule type" value="Genomic_DNA"/>
</dbReference>
<proteinExistence type="predicted"/>
<reference evidence="1 2" key="2">
    <citation type="submission" date="2018-03" db="EMBL/GenBank/DDBJ databases">
        <authorList>
            <person name="Keele B.F."/>
        </authorList>
    </citation>
    <scope>NUCLEOTIDE SEQUENCE [LARGE SCALE GENOMIC DNA]</scope>
    <source>
        <strain evidence="1 2">CCALA 016</strain>
    </source>
</reference>
<name>A0A2T1LVN6_9CHRO</name>
<organism evidence="1 2">
    <name type="scientific">Aphanothece hegewaldii CCALA 016</name>
    <dbReference type="NCBI Taxonomy" id="2107694"/>
    <lineage>
        <taxon>Bacteria</taxon>
        <taxon>Bacillati</taxon>
        <taxon>Cyanobacteriota</taxon>
        <taxon>Cyanophyceae</taxon>
        <taxon>Oscillatoriophycideae</taxon>
        <taxon>Chroococcales</taxon>
        <taxon>Aphanothecaceae</taxon>
        <taxon>Aphanothece</taxon>
    </lineage>
</organism>